<evidence type="ECO:0000256" key="1">
    <source>
        <dbReference type="SAM" id="MobiDB-lite"/>
    </source>
</evidence>
<evidence type="ECO:0000313" key="3">
    <source>
        <dbReference type="Proteomes" id="UP001215598"/>
    </source>
</evidence>
<dbReference type="AlphaFoldDB" id="A0AAD7DSU3"/>
<name>A0AAD7DSU3_9AGAR</name>
<dbReference type="Proteomes" id="UP001215598">
    <property type="component" value="Unassembled WGS sequence"/>
</dbReference>
<dbReference type="EMBL" id="JARKIB010000592">
    <property type="protein sequence ID" value="KAJ7698241.1"/>
    <property type="molecule type" value="Genomic_DNA"/>
</dbReference>
<feature type="region of interest" description="Disordered" evidence="1">
    <location>
        <begin position="1"/>
        <end position="25"/>
    </location>
</feature>
<accession>A0AAD7DSU3</accession>
<evidence type="ECO:0000313" key="2">
    <source>
        <dbReference type="EMBL" id="KAJ7698241.1"/>
    </source>
</evidence>
<comment type="caution">
    <text evidence="2">The sequence shown here is derived from an EMBL/GenBank/DDBJ whole genome shotgun (WGS) entry which is preliminary data.</text>
</comment>
<sequence length="185" mass="20547">MDPRTSAVKSYLRDRAPTPRHTRVPPGVTLRRQNMVLSPATPRTWLQPVLGVSLLLRKALLRGRSNLIRSRLHSKPRALSASSSSVIFASVVSQRGKHSPRSIRNSRPPGLAMNTLRRRSTPILARSKTTFGRSRARLNVVEGTHLLIGTRTWIVIPLRLRPQLLHPSATWSPSIPGLAALPRVP</sequence>
<proteinExistence type="predicted"/>
<organism evidence="2 3">
    <name type="scientific">Mycena metata</name>
    <dbReference type="NCBI Taxonomy" id="1033252"/>
    <lineage>
        <taxon>Eukaryota</taxon>
        <taxon>Fungi</taxon>
        <taxon>Dikarya</taxon>
        <taxon>Basidiomycota</taxon>
        <taxon>Agaricomycotina</taxon>
        <taxon>Agaricomycetes</taxon>
        <taxon>Agaricomycetidae</taxon>
        <taxon>Agaricales</taxon>
        <taxon>Marasmiineae</taxon>
        <taxon>Mycenaceae</taxon>
        <taxon>Mycena</taxon>
    </lineage>
</organism>
<reference evidence="2" key="1">
    <citation type="submission" date="2023-03" db="EMBL/GenBank/DDBJ databases">
        <title>Massive genome expansion in bonnet fungi (Mycena s.s.) driven by repeated elements and novel gene families across ecological guilds.</title>
        <authorList>
            <consortium name="Lawrence Berkeley National Laboratory"/>
            <person name="Harder C.B."/>
            <person name="Miyauchi S."/>
            <person name="Viragh M."/>
            <person name="Kuo A."/>
            <person name="Thoen E."/>
            <person name="Andreopoulos B."/>
            <person name="Lu D."/>
            <person name="Skrede I."/>
            <person name="Drula E."/>
            <person name="Henrissat B."/>
            <person name="Morin E."/>
            <person name="Kohler A."/>
            <person name="Barry K."/>
            <person name="LaButti K."/>
            <person name="Morin E."/>
            <person name="Salamov A."/>
            <person name="Lipzen A."/>
            <person name="Mereny Z."/>
            <person name="Hegedus B."/>
            <person name="Baldrian P."/>
            <person name="Stursova M."/>
            <person name="Weitz H."/>
            <person name="Taylor A."/>
            <person name="Grigoriev I.V."/>
            <person name="Nagy L.G."/>
            <person name="Martin F."/>
            <person name="Kauserud H."/>
        </authorList>
    </citation>
    <scope>NUCLEOTIDE SEQUENCE</scope>
    <source>
        <strain evidence="2">CBHHK182m</strain>
    </source>
</reference>
<gene>
    <name evidence="2" type="ORF">B0H16DRAFT_1645195</name>
</gene>
<protein>
    <submittedName>
        <fullName evidence="2">Uncharacterized protein</fullName>
    </submittedName>
</protein>
<keyword evidence="3" id="KW-1185">Reference proteome</keyword>